<dbReference type="InterPro" id="IPR057727">
    <property type="entry name" value="WCX_dom"/>
</dbReference>
<name>A0A6I4WAJ5_9ACTN</name>
<keyword evidence="2" id="KW-0804">Transcription</keyword>
<sequence length="319" mass="35155">MLETSARLLRLLSLLQSRADWTGAELAERLGVGIRTLRRDVERLRGLGYPVEATPGALGGYRLGIGANLPPLLLDDEEAVAVVISLRTAATGTVAGMEEAALRALAKVQQVLPSRIRHRVTALQTMTVSLASAADTGVSADLLAALATACRDHRRIRVRYRTSSRELEPYRLVHTSRRWYLLAWDLGRDDWRTFRADRIEPPLGPPGARFAPRPLPDGDPAAYISHSISAAPYRYQARVLFHAPLERMAPRTSPAAGRLEAVDDRTCVFHTGSNSLEELALYVAVKGVDFEILDPPELIPVLHEIADRLHRAATPRPRP</sequence>
<dbReference type="InterPro" id="IPR036388">
    <property type="entry name" value="WH-like_DNA-bd_sf"/>
</dbReference>
<dbReference type="Pfam" id="PF08279">
    <property type="entry name" value="HTH_11"/>
    <property type="match status" value="1"/>
</dbReference>
<dbReference type="Proteomes" id="UP000431901">
    <property type="component" value="Unassembled WGS sequence"/>
</dbReference>
<dbReference type="PANTHER" id="PTHR34580">
    <property type="match status" value="1"/>
</dbReference>
<dbReference type="InterPro" id="IPR001034">
    <property type="entry name" value="DeoR_HTH"/>
</dbReference>
<dbReference type="SUPFAM" id="SSF46785">
    <property type="entry name" value="Winged helix' DNA-binding domain"/>
    <property type="match status" value="1"/>
</dbReference>
<dbReference type="Pfam" id="PF13280">
    <property type="entry name" value="WYL"/>
    <property type="match status" value="1"/>
</dbReference>
<evidence type="ECO:0000259" key="3">
    <source>
        <dbReference type="PROSITE" id="PS51000"/>
    </source>
</evidence>
<dbReference type="InterPro" id="IPR013196">
    <property type="entry name" value="HTH_11"/>
</dbReference>
<dbReference type="PROSITE" id="PS51000">
    <property type="entry name" value="HTH_DEOR_2"/>
    <property type="match status" value="1"/>
</dbReference>
<dbReference type="EMBL" id="WUTW01000003">
    <property type="protein sequence ID" value="MXQ65770.1"/>
    <property type="molecule type" value="Genomic_DNA"/>
</dbReference>
<dbReference type="PANTHER" id="PTHR34580:SF3">
    <property type="entry name" value="PROTEIN PAFB"/>
    <property type="match status" value="1"/>
</dbReference>
<dbReference type="AlphaFoldDB" id="A0A6I4WAJ5"/>
<dbReference type="OrthoDB" id="3616433at2"/>
<organism evidence="4 5">
    <name type="scientific">Actinomadura rayongensis</name>
    <dbReference type="NCBI Taxonomy" id="1429076"/>
    <lineage>
        <taxon>Bacteria</taxon>
        <taxon>Bacillati</taxon>
        <taxon>Actinomycetota</taxon>
        <taxon>Actinomycetes</taxon>
        <taxon>Streptosporangiales</taxon>
        <taxon>Thermomonosporaceae</taxon>
        <taxon>Actinomadura</taxon>
    </lineage>
</organism>
<keyword evidence="1" id="KW-0805">Transcription regulation</keyword>
<dbReference type="RefSeq" id="WP_161103993.1">
    <property type="nucleotide sequence ID" value="NZ_JBHLYI010000004.1"/>
</dbReference>
<protein>
    <submittedName>
        <fullName evidence="4">WYL domain-containing protein</fullName>
    </submittedName>
</protein>
<evidence type="ECO:0000313" key="5">
    <source>
        <dbReference type="Proteomes" id="UP000431901"/>
    </source>
</evidence>
<evidence type="ECO:0000313" key="4">
    <source>
        <dbReference type="EMBL" id="MXQ65770.1"/>
    </source>
</evidence>
<dbReference type="Gene3D" id="1.10.10.10">
    <property type="entry name" value="Winged helix-like DNA-binding domain superfamily/Winged helix DNA-binding domain"/>
    <property type="match status" value="1"/>
</dbReference>
<proteinExistence type="predicted"/>
<dbReference type="Pfam" id="PF25583">
    <property type="entry name" value="WCX"/>
    <property type="match status" value="1"/>
</dbReference>
<dbReference type="InterPro" id="IPR036390">
    <property type="entry name" value="WH_DNA-bd_sf"/>
</dbReference>
<dbReference type="GO" id="GO:0003700">
    <property type="term" value="F:DNA-binding transcription factor activity"/>
    <property type="evidence" value="ECO:0007669"/>
    <property type="project" value="InterPro"/>
</dbReference>
<accession>A0A6I4WAJ5</accession>
<evidence type="ECO:0000256" key="1">
    <source>
        <dbReference type="ARBA" id="ARBA00023015"/>
    </source>
</evidence>
<keyword evidence="5" id="KW-1185">Reference proteome</keyword>
<comment type="caution">
    <text evidence="4">The sequence shown here is derived from an EMBL/GenBank/DDBJ whole genome shotgun (WGS) entry which is preliminary data.</text>
</comment>
<gene>
    <name evidence="4" type="ORF">GQ466_17230</name>
</gene>
<dbReference type="InterPro" id="IPR051534">
    <property type="entry name" value="CBASS_pafABC_assoc_protein"/>
</dbReference>
<reference evidence="4 5" key="1">
    <citation type="submission" date="2019-12" db="EMBL/GenBank/DDBJ databases">
        <title>Nocardia macrotermitis sp. nov. and Nocardia aurantia sp. nov., isolated from the gut of the fungus growing-termite Macrotermes natalensis.</title>
        <authorList>
            <person name="Christine B."/>
            <person name="Rene B."/>
        </authorList>
    </citation>
    <scope>NUCLEOTIDE SEQUENCE [LARGE SCALE GENOMIC DNA]</scope>
    <source>
        <strain evidence="4 5">DSM 102126</strain>
    </source>
</reference>
<dbReference type="InterPro" id="IPR026881">
    <property type="entry name" value="WYL_dom"/>
</dbReference>
<evidence type="ECO:0000256" key="2">
    <source>
        <dbReference type="ARBA" id="ARBA00023163"/>
    </source>
</evidence>
<dbReference type="PROSITE" id="PS52050">
    <property type="entry name" value="WYL"/>
    <property type="match status" value="1"/>
</dbReference>
<feature type="domain" description="HTH deoR-type" evidence="3">
    <location>
        <begin position="4"/>
        <end position="59"/>
    </location>
</feature>